<name>A0AAN9ADJ7_HALRR</name>
<sequence>AATKHSYEVAVSHQVVFGFGSVFKRQISLSIFQDLGPPPIRGIQSAVAWWKLSGVSTKILRLDTLPNNNNLHLSKAQVLL</sequence>
<evidence type="ECO:0000313" key="2">
    <source>
        <dbReference type="Proteomes" id="UP001381693"/>
    </source>
</evidence>
<dbReference type="AlphaFoldDB" id="A0AAN9ADJ7"/>
<dbReference type="Proteomes" id="UP001381693">
    <property type="component" value="Unassembled WGS sequence"/>
</dbReference>
<comment type="caution">
    <text evidence="1">The sequence shown here is derived from an EMBL/GenBank/DDBJ whole genome shotgun (WGS) entry which is preliminary data.</text>
</comment>
<organism evidence="1 2">
    <name type="scientific">Halocaridina rubra</name>
    <name type="common">Hawaiian red shrimp</name>
    <dbReference type="NCBI Taxonomy" id="373956"/>
    <lineage>
        <taxon>Eukaryota</taxon>
        <taxon>Metazoa</taxon>
        <taxon>Ecdysozoa</taxon>
        <taxon>Arthropoda</taxon>
        <taxon>Crustacea</taxon>
        <taxon>Multicrustacea</taxon>
        <taxon>Malacostraca</taxon>
        <taxon>Eumalacostraca</taxon>
        <taxon>Eucarida</taxon>
        <taxon>Decapoda</taxon>
        <taxon>Pleocyemata</taxon>
        <taxon>Caridea</taxon>
        <taxon>Atyoidea</taxon>
        <taxon>Atyidae</taxon>
        <taxon>Halocaridina</taxon>
    </lineage>
</organism>
<feature type="non-terminal residue" evidence="1">
    <location>
        <position position="1"/>
    </location>
</feature>
<dbReference type="EMBL" id="JAXCGZ010005930">
    <property type="protein sequence ID" value="KAK7080437.1"/>
    <property type="molecule type" value="Genomic_DNA"/>
</dbReference>
<evidence type="ECO:0000313" key="1">
    <source>
        <dbReference type="EMBL" id="KAK7080437.1"/>
    </source>
</evidence>
<keyword evidence="2" id="KW-1185">Reference proteome</keyword>
<reference evidence="1 2" key="1">
    <citation type="submission" date="2023-11" db="EMBL/GenBank/DDBJ databases">
        <title>Halocaridina rubra genome assembly.</title>
        <authorList>
            <person name="Smith C."/>
        </authorList>
    </citation>
    <scope>NUCLEOTIDE SEQUENCE [LARGE SCALE GENOMIC DNA]</scope>
    <source>
        <strain evidence="1">EP-1</strain>
        <tissue evidence="1">Whole</tissue>
    </source>
</reference>
<protein>
    <submittedName>
        <fullName evidence="1">Uncharacterized protein</fullName>
    </submittedName>
</protein>
<gene>
    <name evidence="1" type="ORF">SK128_025043</name>
</gene>
<accession>A0AAN9ADJ7</accession>
<proteinExistence type="predicted"/>